<dbReference type="InterPro" id="IPR005467">
    <property type="entry name" value="His_kinase_dom"/>
</dbReference>
<dbReference type="Pfam" id="PF06580">
    <property type="entry name" value="His_kinase"/>
    <property type="match status" value="1"/>
</dbReference>
<evidence type="ECO:0000256" key="1">
    <source>
        <dbReference type="ARBA" id="ARBA00000085"/>
    </source>
</evidence>
<dbReference type="InterPro" id="IPR036890">
    <property type="entry name" value="HATPase_C_sf"/>
</dbReference>
<evidence type="ECO:0000256" key="2">
    <source>
        <dbReference type="ARBA" id="ARBA00012438"/>
    </source>
</evidence>
<keyword evidence="4" id="KW-0472">Membrane</keyword>
<dbReference type="InterPro" id="IPR004358">
    <property type="entry name" value="Sig_transdc_His_kin-like_C"/>
</dbReference>
<evidence type="ECO:0000256" key="3">
    <source>
        <dbReference type="SAM" id="Coils"/>
    </source>
</evidence>
<organism evidence="6 7">
    <name type="scientific">Massilia solisilvae</name>
    <dbReference type="NCBI Taxonomy" id="1811225"/>
    <lineage>
        <taxon>Bacteria</taxon>
        <taxon>Pseudomonadati</taxon>
        <taxon>Pseudomonadota</taxon>
        <taxon>Betaproteobacteria</taxon>
        <taxon>Burkholderiales</taxon>
        <taxon>Oxalobacteraceae</taxon>
        <taxon>Telluria group</taxon>
        <taxon>Massilia</taxon>
    </lineage>
</organism>
<name>A0ABT2BR02_9BURK</name>
<comment type="catalytic activity">
    <reaction evidence="1">
        <text>ATP + protein L-histidine = ADP + protein N-phospho-L-histidine.</text>
        <dbReference type="EC" id="2.7.13.3"/>
    </reaction>
</comment>
<feature type="transmembrane region" description="Helical" evidence="4">
    <location>
        <begin position="136"/>
        <end position="160"/>
    </location>
</feature>
<dbReference type="Pfam" id="PF02518">
    <property type="entry name" value="HATPase_c"/>
    <property type="match status" value="1"/>
</dbReference>
<dbReference type="EMBL" id="JANUGV010000006">
    <property type="protein sequence ID" value="MCS0610293.1"/>
    <property type="molecule type" value="Genomic_DNA"/>
</dbReference>
<feature type="transmembrane region" description="Helical" evidence="4">
    <location>
        <begin position="25"/>
        <end position="45"/>
    </location>
</feature>
<dbReference type="EC" id="2.7.13.3" evidence="2"/>
<feature type="transmembrane region" description="Helical" evidence="4">
    <location>
        <begin position="90"/>
        <end position="116"/>
    </location>
</feature>
<feature type="domain" description="Histidine kinase" evidence="5">
    <location>
        <begin position="279"/>
        <end position="370"/>
    </location>
</feature>
<evidence type="ECO:0000256" key="4">
    <source>
        <dbReference type="SAM" id="Phobius"/>
    </source>
</evidence>
<dbReference type="Gene3D" id="3.30.565.10">
    <property type="entry name" value="Histidine kinase-like ATPase, C-terminal domain"/>
    <property type="match status" value="1"/>
</dbReference>
<keyword evidence="3" id="KW-0175">Coiled coil</keyword>
<feature type="transmembrane region" description="Helical" evidence="4">
    <location>
        <begin position="57"/>
        <end position="78"/>
    </location>
</feature>
<dbReference type="PANTHER" id="PTHR34220">
    <property type="entry name" value="SENSOR HISTIDINE KINASE YPDA"/>
    <property type="match status" value="1"/>
</dbReference>
<keyword evidence="6" id="KW-0418">Kinase</keyword>
<gene>
    <name evidence="6" type="ORF">NX773_19170</name>
</gene>
<dbReference type="RefSeq" id="WP_258857889.1">
    <property type="nucleotide sequence ID" value="NZ_JANUGV010000006.1"/>
</dbReference>
<reference evidence="6 7" key="1">
    <citation type="submission" date="2022-08" db="EMBL/GenBank/DDBJ databases">
        <title>Reclassification of Massilia species as members of the genera Telluria, Duganella, Pseudoduganella, Mokoshia gen. nov. and Zemynaea gen. nov. using orthogonal and non-orthogonal genome-based approaches.</title>
        <authorList>
            <person name="Bowman J.P."/>
        </authorList>
    </citation>
    <scope>NUCLEOTIDE SEQUENCE [LARGE SCALE GENOMIC DNA]</scope>
    <source>
        <strain evidence="6 7">JCM 31607</strain>
    </source>
</reference>
<dbReference type="InterPro" id="IPR050640">
    <property type="entry name" value="Bact_2-comp_sensor_kinase"/>
</dbReference>
<comment type="caution">
    <text evidence="6">The sequence shown here is derived from an EMBL/GenBank/DDBJ whole genome shotgun (WGS) entry which is preliminary data.</text>
</comment>
<dbReference type="SUPFAM" id="SSF55874">
    <property type="entry name" value="ATPase domain of HSP90 chaperone/DNA topoisomerase II/histidine kinase"/>
    <property type="match status" value="1"/>
</dbReference>
<keyword evidence="7" id="KW-1185">Reference proteome</keyword>
<evidence type="ECO:0000259" key="5">
    <source>
        <dbReference type="PROSITE" id="PS50109"/>
    </source>
</evidence>
<protein>
    <recommendedName>
        <fullName evidence="2">histidine kinase</fullName>
        <ecNumber evidence="2">2.7.13.3</ecNumber>
    </recommendedName>
</protein>
<dbReference type="InterPro" id="IPR010559">
    <property type="entry name" value="Sig_transdc_His_kin_internal"/>
</dbReference>
<proteinExistence type="predicted"/>
<dbReference type="Proteomes" id="UP001205861">
    <property type="component" value="Unassembled WGS sequence"/>
</dbReference>
<dbReference type="SMART" id="SM00387">
    <property type="entry name" value="HATPase_c"/>
    <property type="match status" value="1"/>
</dbReference>
<dbReference type="PANTHER" id="PTHR34220:SF7">
    <property type="entry name" value="SENSOR HISTIDINE KINASE YPDA"/>
    <property type="match status" value="1"/>
</dbReference>
<accession>A0ABT2BR02</accession>
<dbReference type="InterPro" id="IPR003594">
    <property type="entry name" value="HATPase_dom"/>
</dbReference>
<evidence type="ECO:0000313" key="7">
    <source>
        <dbReference type="Proteomes" id="UP001205861"/>
    </source>
</evidence>
<dbReference type="PRINTS" id="PR00344">
    <property type="entry name" value="BCTRLSENSOR"/>
</dbReference>
<feature type="coiled-coil region" evidence="3">
    <location>
        <begin position="162"/>
        <end position="189"/>
    </location>
</feature>
<keyword evidence="4" id="KW-1133">Transmembrane helix</keyword>
<keyword evidence="6" id="KW-0808">Transferase</keyword>
<evidence type="ECO:0000313" key="6">
    <source>
        <dbReference type="EMBL" id="MCS0610293.1"/>
    </source>
</evidence>
<dbReference type="PROSITE" id="PS50109">
    <property type="entry name" value="HIS_KIN"/>
    <property type="match status" value="1"/>
</dbReference>
<sequence length="377" mass="41185">MNRTIAHLNAATVPTERLACARRPILLTVAGWILCAAVFATQSHFAAAVRGQSVPWGAAFAAWLVWASGWALLTLPILRLAKRVPFERRAFWRVVAVHVPGSVVAVLFNLALYAAAAPLVGAPGVGPDWSANFSRLFVMTFLPNLAVYWALVGAVQFLRLRHNIHERERRHLRLEAQLAEAQLLALKSQLQPHFLFNTLNSIAVLIGDDPAAARYMLQLLCGLLRKVLDNDGSREVTLREELDFIASYLAIEQIRFADRLSYHVDAGPDVMQARVPSLVLQPLVENAIRHGVARRARPGRIVISARADNGMLRLAVTDNGAGLGRDVKWGIGLSNTRARLQQMFGARHAFDIGENPGGGTAVSLAIPLQEGPCASVH</sequence>
<dbReference type="GO" id="GO:0016301">
    <property type="term" value="F:kinase activity"/>
    <property type="evidence" value="ECO:0007669"/>
    <property type="project" value="UniProtKB-KW"/>
</dbReference>
<keyword evidence="4" id="KW-0812">Transmembrane</keyword>